<proteinExistence type="predicted"/>
<evidence type="ECO:0000256" key="1">
    <source>
        <dbReference type="SAM" id="MobiDB-lite"/>
    </source>
</evidence>
<dbReference type="Proteomes" id="UP000198211">
    <property type="component" value="Unassembled WGS sequence"/>
</dbReference>
<dbReference type="EMBL" id="NBNE01002861">
    <property type="protein sequence ID" value="OWZ09245.1"/>
    <property type="molecule type" value="Genomic_DNA"/>
</dbReference>
<keyword evidence="3" id="KW-1185">Reference proteome</keyword>
<dbReference type="AlphaFoldDB" id="A0A225VV71"/>
<organism evidence="2 3">
    <name type="scientific">Phytophthora megakarya</name>
    <dbReference type="NCBI Taxonomy" id="4795"/>
    <lineage>
        <taxon>Eukaryota</taxon>
        <taxon>Sar</taxon>
        <taxon>Stramenopiles</taxon>
        <taxon>Oomycota</taxon>
        <taxon>Peronosporomycetes</taxon>
        <taxon>Peronosporales</taxon>
        <taxon>Peronosporaceae</taxon>
        <taxon>Phytophthora</taxon>
    </lineage>
</organism>
<accession>A0A225VV71</accession>
<name>A0A225VV71_9STRA</name>
<protein>
    <submittedName>
        <fullName evidence="2">Uncharacterized protein</fullName>
    </submittedName>
</protein>
<evidence type="ECO:0000313" key="2">
    <source>
        <dbReference type="EMBL" id="OWZ09245.1"/>
    </source>
</evidence>
<reference evidence="3" key="1">
    <citation type="submission" date="2017-03" db="EMBL/GenBank/DDBJ databases">
        <title>Phytopthora megakarya and P. palmivora, two closely related causual agents of cacao black pod achieved similar genome size and gene model numbers by different mechanisms.</title>
        <authorList>
            <person name="Ali S."/>
            <person name="Shao J."/>
            <person name="Larry D.J."/>
            <person name="Kronmiller B."/>
            <person name="Shen D."/>
            <person name="Strem M.D."/>
            <person name="Melnick R.L."/>
            <person name="Guiltinan M.J."/>
            <person name="Tyler B.M."/>
            <person name="Meinhardt L.W."/>
            <person name="Bailey B.A."/>
        </authorList>
    </citation>
    <scope>NUCLEOTIDE SEQUENCE [LARGE SCALE GENOMIC DNA]</scope>
    <source>
        <strain evidence="3">zdho120</strain>
    </source>
</reference>
<comment type="caution">
    <text evidence="2">The sequence shown here is derived from an EMBL/GenBank/DDBJ whole genome shotgun (WGS) entry which is preliminary data.</text>
</comment>
<sequence>MGVKRIHYVKREDGWRTHVKPKLYDNDDPRLVQRLLAAGAHQGMPVEELHGLVFTRRVNDASCCLPNYGRQCLRSVTILSGLRIYVRRTLRYILLVSTGVLVYNEMYGAGSPVVRNMGDGPTKRGGAALRGGDVGDRWALDVPGPLEVGELLTDGAPELTGLAIESLVTLLQAEQTTPMSYRLDDRPGRTISPDLEGHRGYIHAGQHSK</sequence>
<gene>
    <name evidence="2" type="ORF">PHMEG_00018086</name>
</gene>
<feature type="region of interest" description="Disordered" evidence="1">
    <location>
        <begin position="181"/>
        <end position="209"/>
    </location>
</feature>
<evidence type="ECO:0000313" key="3">
    <source>
        <dbReference type="Proteomes" id="UP000198211"/>
    </source>
</evidence>